<evidence type="ECO:0000313" key="7">
    <source>
        <dbReference type="EMBL" id="OEF27670.1"/>
    </source>
</evidence>
<dbReference type="GO" id="GO:0005886">
    <property type="term" value="C:plasma membrane"/>
    <property type="evidence" value="ECO:0007669"/>
    <property type="project" value="TreeGrafter"/>
</dbReference>
<feature type="transmembrane region" description="Helical" evidence="5">
    <location>
        <begin position="454"/>
        <end position="474"/>
    </location>
</feature>
<comment type="subcellular location">
    <subcellularLocation>
        <location evidence="1">Membrane</location>
        <topology evidence="1">Multi-pass membrane protein</topology>
    </subcellularLocation>
</comment>
<evidence type="ECO:0000256" key="4">
    <source>
        <dbReference type="ARBA" id="ARBA00023136"/>
    </source>
</evidence>
<dbReference type="GO" id="GO:0022857">
    <property type="term" value="F:transmembrane transporter activity"/>
    <property type="evidence" value="ECO:0007669"/>
    <property type="project" value="InterPro"/>
</dbReference>
<dbReference type="Gene3D" id="1.20.1720.10">
    <property type="entry name" value="Multidrug resistance protein D"/>
    <property type="match status" value="1"/>
</dbReference>
<feature type="transmembrane region" description="Helical" evidence="5">
    <location>
        <begin position="183"/>
        <end position="200"/>
    </location>
</feature>
<dbReference type="PROSITE" id="PS00217">
    <property type="entry name" value="SUGAR_TRANSPORT_2"/>
    <property type="match status" value="1"/>
</dbReference>
<dbReference type="InterPro" id="IPR020846">
    <property type="entry name" value="MFS_dom"/>
</dbReference>
<evidence type="ECO:0000313" key="8">
    <source>
        <dbReference type="Proteomes" id="UP000094070"/>
    </source>
</evidence>
<feature type="transmembrane region" description="Helical" evidence="5">
    <location>
        <begin position="372"/>
        <end position="391"/>
    </location>
</feature>
<comment type="caution">
    <text evidence="7">The sequence shown here is derived from an EMBL/GenBank/DDBJ whole genome shotgun (WGS) entry which is preliminary data.</text>
</comment>
<dbReference type="STRING" id="1188252.A1QC_14715"/>
<dbReference type="PROSITE" id="PS50850">
    <property type="entry name" value="MFS"/>
    <property type="match status" value="1"/>
</dbReference>
<dbReference type="InterPro" id="IPR036259">
    <property type="entry name" value="MFS_trans_sf"/>
</dbReference>
<feature type="transmembrane region" description="Helical" evidence="5">
    <location>
        <begin position="281"/>
        <end position="306"/>
    </location>
</feature>
<feature type="transmembrane region" description="Helical" evidence="5">
    <location>
        <begin position="122"/>
        <end position="143"/>
    </location>
</feature>
<keyword evidence="2 5" id="KW-0812">Transmembrane</keyword>
<feature type="domain" description="Major facilitator superfamily (MFS) profile" evidence="6">
    <location>
        <begin position="28"/>
        <end position="484"/>
    </location>
</feature>
<dbReference type="Gene3D" id="1.20.1250.20">
    <property type="entry name" value="MFS general substrate transporter like domains"/>
    <property type="match status" value="1"/>
</dbReference>
<evidence type="ECO:0000256" key="3">
    <source>
        <dbReference type="ARBA" id="ARBA00022989"/>
    </source>
</evidence>
<feature type="transmembrane region" description="Helical" evidence="5">
    <location>
        <begin position="312"/>
        <end position="335"/>
    </location>
</feature>
<reference evidence="7 8" key="1">
    <citation type="journal article" date="2012" name="Science">
        <title>Ecological populations of bacteria act as socially cohesive units of antibiotic production and resistance.</title>
        <authorList>
            <person name="Cordero O.X."/>
            <person name="Wildschutte H."/>
            <person name="Kirkup B."/>
            <person name="Proehl S."/>
            <person name="Ngo L."/>
            <person name="Hussain F."/>
            <person name="Le Roux F."/>
            <person name="Mincer T."/>
            <person name="Polz M.F."/>
        </authorList>
    </citation>
    <scope>NUCLEOTIDE SEQUENCE [LARGE SCALE GENOMIC DNA]</scope>
    <source>
        <strain evidence="7 8">1S-45</strain>
    </source>
</reference>
<feature type="transmembrane region" description="Helical" evidence="5">
    <location>
        <begin position="62"/>
        <end position="81"/>
    </location>
</feature>
<evidence type="ECO:0000259" key="6">
    <source>
        <dbReference type="PROSITE" id="PS50850"/>
    </source>
</evidence>
<evidence type="ECO:0000256" key="1">
    <source>
        <dbReference type="ARBA" id="ARBA00004141"/>
    </source>
</evidence>
<dbReference type="PANTHER" id="PTHR23501:SF197">
    <property type="entry name" value="COMD"/>
    <property type="match status" value="1"/>
</dbReference>
<dbReference type="CDD" id="cd17502">
    <property type="entry name" value="MFS_Azr1_MDR_like"/>
    <property type="match status" value="1"/>
</dbReference>
<feature type="transmembrane region" description="Helical" evidence="5">
    <location>
        <begin position="155"/>
        <end position="177"/>
    </location>
</feature>
<organism evidence="7 8">
    <name type="scientific">Vibrio rumoiensis 1S-45</name>
    <dbReference type="NCBI Taxonomy" id="1188252"/>
    <lineage>
        <taxon>Bacteria</taxon>
        <taxon>Pseudomonadati</taxon>
        <taxon>Pseudomonadota</taxon>
        <taxon>Gammaproteobacteria</taxon>
        <taxon>Vibrionales</taxon>
        <taxon>Vibrionaceae</taxon>
        <taxon>Vibrio</taxon>
    </lineage>
</organism>
<dbReference type="AlphaFoldDB" id="A0A1E5E537"/>
<dbReference type="PRINTS" id="PR01036">
    <property type="entry name" value="TCRTETB"/>
</dbReference>
<gene>
    <name evidence="7" type="ORF">A1QC_14715</name>
</gene>
<dbReference type="Proteomes" id="UP000094070">
    <property type="component" value="Unassembled WGS sequence"/>
</dbReference>
<dbReference type="eggNOG" id="COG0477">
    <property type="taxonomic scope" value="Bacteria"/>
</dbReference>
<dbReference type="EMBL" id="AJYK02000028">
    <property type="protein sequence ID" value="OEF27670.1"/>
    <property type="molecule type" value="Genomic_DNA"/>
</dbReference>
<dbReference type="RefSeq" id="WP_017026017.1">
    <property type="nucleotide sequence ID" value="NZ_AJYK02000028.1"/>
</dbReference>
<dbReference type="Pfam" id="PF07690">
    <property type="entry name" value="MFS_1"/>
    <property type="match status" value="1"/>
</dbReference>
<sequence>MSSTAKNLSNNPEQFSTKEVSKKDFVGIFTMVFVPMFLAAVDQTLLAAATPAIAQDLGGIQTASWIAIGYLLAGAASVPIHGWLGDRYGRRNILIAALFIFSIGSIVAALAGSMAMLIAGRVIQGIGGGGLMSLSQALIGELVPPRQRARFQGYFSAMFALASVSGPVLGGLVVSYFTWHWLFWANLPIAAFAIYRLCALKQSPVPPKSRTVDWWGLLLFPLTTTAIIYWLSSGGHEFAWQSMTSYQLLIAMVILSAVFIFQQSRTQDSFLPLSLLARKEIYIPLTSSFLFAACMFALVFFLPIYLQLGLGANAAMSGLLLLPLTAGMITGAYITGKTIAKTGVPKWMPVIGMSIATFGFALLGLLEPSKYLTGFFGLICGLGLGTVMPSTQIQIQTVGGKANLGRVTSMASLCRSLGASVGTALFGALTYSLIPDFTSNSTIADLLVGPKEPIIHAFQTGFLVAGGFAFITVINAARAPRIHLDDYD</sequence>
<feature type="transmembrane region" description="Helical" evidence="5">
    <location>
        <begin position="412"/>
        <end position="434"/>
    </location>
</feature>
<name>A0A1E5E537_9VIBR</name>
<feature type="transmembrane region" description="Helical" evidence="5">
    <location>
        <begin position="347"/>
        <end position="366"/>
    </location>
</feature>
<dbReference type="InterPro" id="IPR011701">
    <property type="entry name" value="MFS"/>
</dbReference>
<keyword evidence="3 5" id="KW-1133">Transmembrane helix</keyword>
<feature type="transmembrane region" description="Helical" evidence="5">
    <location>
        <begin position="93"/>
        <end position="116"/>
    </location>
</feature>
<feature type="transmembrane region" description="Helical" evidence="5">
    <location>
        <begin position="25"/>
        <end position="50"/>
    </location>
</feature>
<dbReference type="InterPro" id="IPR005829">
    <property type="entry name" value="Sugar_transporter_CS"/>
</dbReference>
<accession>A0A1E5E537</accession>
<feature type="transmembrane region" description="Helical" evidence="5">
    <location>
        <begin position="243"/>
        <end position="261"/>
    </location>
</feature>
<protein>
    <submittedName>
        <fullName evidence="7">MFS transporter</fullName>
    </submittedName>
</protein>
<keyword evidence="8" id="KW-1185">Reference proteome</keyword>
<dbReference type="PANTHER" id="PTHR23501">
    <property type="entry name" value="MAJOR FACILITATOR SUPERFAMILY"/>
    <property type="match status" value="1"/>
</dbReference>
<dbReference type="SUPFAM" id="SSF103473">
    <property type="entry name" value="MFS general substrate transporter"/>
    <property type="match status" value="1"/>
</dbReference>
<evidence type="ECO:0000256" key="2">
    <source>
        <dbReference type="ARBA" id="ARBA00022692"/>
    </source>
</evidence>
<feature type="transmembrane region" description="Helical" evidence="5">
    <location>
        <begin position="212"/>
        <end position="231"/>
    </location>
</feature>
<proteinExistence type="predicted"/>
<evidence type="ECO:0000256" key="5">
    <source>
        <dbReference type="SAM" id="Phobius"/>
    </source>
</evidence>
<keyword evidence="4 5" id="KW-0472">Membrane</keyword>